<dbReference type="EMBL" id="BEZZ01219593">
    <property type="protein sequence ID" value="GCC47456.1"/>
    <property type="molecule type" value="Genomic_DNA"/>
</dbReference>
<dbReference type="AlphaFoldDB" id="A0A401TXW7"/>
<feature type="compositionally biased region" description="Basic and acidic residues" evidence="2">
    <location>
        <begin position="7"/>
        <end position="27"/>
    </location>
</feature>
<evidence type="ECO:0000259" key="3">
    <source>
        <dbReference type="PROSITE" id="PS50977"/>
    </source>
</evidence>
<feature type="non-terminal residue" evidence="4">
    <location>
        <position position="87"/>
    </location>
</feature>
<evidence type="ECO:0000313" key="4">
    <source>
        <dbReference type="EMBL" id="GCC47456.1"/>
    </source>
</evidence>
<dbReference type="SUPFAM" id="SSF46689">
    <property type="entry name" value="Homeodomain-like"/>
    <property type="match status" value="1"/>
</dbReference>
<feature type="domain" description="HTH tetR-type" evidence="3">
    <location>
        <begin position="27"/>
        <end position="87"/>
    </location>
</feature>
<evidence type="ECO:0000313" key="5">
    <source>
        <dbReference type="Proteomes" id="UP000287033"/>
    </source>
</evidence>
<name>A0A401TXW7_CHIPU</name>
<sequence>MARAVRRAQEPRDDAPTSRRTQVERRDEAERRILEAAALIVAENGLEAITLAEAGARAGYSRGLPSHYFKTKADLLSALGAYIIDSF</sequence>
<keyword evidence="1" id="KW-0238">DNA-binding</keyword>
<dbReference type="InterPro" id="IPR001647">
    <property type="entry name" value="HTH_TetR"/>
</dbReference>
<keyword evidence="5" id="KW-1185">Reference proteome</keyword>
<accession>A0A401TXW7</accession>
<organism evidence="4 5">
    <name type="scientific">Chiloscyllium punctatum</name>
    <name type="common">Brownbanded bambooshark</name>
    <name type="synonym">Hemiscyllium punctatum</name>
    <dbReference type="NCBI Taxonomy" id="137246"/>
    <lineage>
        <taxon>Eukaryota</taxon>
        <taxon>Metazoa</taxon>
        <taxon>Chordata</taxon>
        <taxon>Craniata</taxon>
        <taxon>Vertebrata</taxon>
        <taxon>Chondrichthyes</taxon>
        <taxon>Elasmobranchii</taxon>
        <taxon>Galeomorphii</taxon>
        <taxon>Galeoidea</taxon>
        <taxon>Orectolobiformes</taxon>
        <taxon>Hemiscylliidae</taxon>
        <taxon>Chiloscyllium</taxon>
    </lineage>
</organism>
<dbReference type="InterPro" id="IPR009057">
    <property type="entry name" value="Homeodomain-like_sf"/>
</dbReference>
<protein>
    <recommendedName>
        <fullName evidence="3">HTH tetR-type domain-containing protein</fullName>
    </recommendedName>
</protein>
<dbReference type="PROSITE" id="PS50977">
    <property type="entry name" value="HTH_TETR_2"/>
    <property type="match status" value="1"/>
</dbReference>
<comment type="caution">
    <text evidence="4">The sequence shown here is derived from an EMBL/GenBank/DDBJ whole genome shotgun (WGS) entry which is preliminary data.</text>
</comment>
<dbReference type="Pfam" id="PF00440">
    <property type="entry name" value="TetR_N"/>
    <property type="match status" value="1"/>
</dbReference>
<proteinExistence type="predicted"/>
<evidence type="ECO:0000256" key="2">
    <source>
        <dbReference type="SAM" id="MobiDB-lite"/>
    </source>
</evidence>
<dbReference type="Gene3D" id="1.10.357.10">
    <property type="entry name" value="Tetracycline Repressor, domain 2"/>
    <property type="match status" value="1"/>
</dbReference>
<dbReference type="GO" id="GO:0003677">
    <property type="term" value="F:DNA binding"/>
    <property type="evidence" value="ECO:0007669"/>
    <property type="project" value="UniProtKB-KW"/>
</dbReference>
<reference evidence="4 5" key="1">
    <citation type="journal article" date="2018" name="Nat. Ecol. Evol.">
        <title>Shark genomes provide insights into elasmobranch evolution and the origin of vertebrates.</title>
        <authorList>
            <person name="Hara Y"/>
            <person name="Yamaguchi K"/>
            <person name="Onimaru K"/>
            <person name="Kadota M"/>
            <person name="Koyanagi M"/>
            <person name="Keeley SD"/>
            <person name="Tatsumi K"/>
            <person name="Tanaka K"/>
            <person name="Motone F"/>
            <person name="Kageyama Y"/>
            <person name="Nozu R"/>
            <person name="Adachi N"/>
            <person name="Nishimura O"/>
            <person name="Nakagawa R"/>
            <person name="Tanegashima C"/>
            <person name="Kiyatake I"/>
            <person name="Matsumoto R"/>
            <person name="Murakumo K"/>
            <person name="Nishida K"/>
            <person name="Terakita A"/>
            <person name="Kuratani S"/>
            <person name="Sato K"/>
            <person name="Hyodo S Kuraku.S."/>
        </authorList>
    </citation>
    <scope>NUCLEOTIDE SEQUENCE [LARGE SCALE GENOMIC DNA]</scope>
</reference>
<evidence type="ECO:0000256" key="1">
    <source>
        <dbReference type="ARBA" id="ARBA00023125"/>
    </source>
</evidence>
<gene>
    <name evidence="4" type="ORF">chiPu_0031804</name>
</gene>
<feature type="region of interest" description="Disordered" evidence="2">
    <location>
        <begin position="1"/>
        <end position="27"/>
    </location>
</feature>
<dbReference type="Proteomes" id="UP000287033">
    <property type="component" value="Unassembled WGS sequence"/>
</dbReference>